<evidence type="ECO:0000256" key="1">
    <source>
        <dbReference type="SAM" id="SignalP"/>
    </source>
</evidence>
<evidence type="ECO:0000313" key="2">
    <source>
        <dbReference type="EMBL" id="GAA5172468.1"/>
    </source>
</evidence>
<gene>
    <name evidence="2" type="ORF">GCM10025770_38710</name>
</gene>
<keyword evidence="3" id="KW-1185">Reference proteome</keyword>
<name>A0ABP9R773_9RHOO</name>
<organism evidence="2 3">
    <name type="scientific">Viridibacterium curvum</name>
    <dbReference type="NCBI Taxonomy" id="1101404"/>
    <lineage>
        <taxon>Bacteria</taxon>
        <taxon>Pseudomonadati</taxon>
        <taxon>Pseudomonadota</taxon>
        <taxon>Betaproteobacteria</taxon>
        <taxon>Rhodocyclales</taxon>
        <taxon>Rhodocyclaceae</taxon>
        <taxon>Viridibacterium</taxon>
    </lineage>
</organism>
<evidence type="ECO:0000313" key="3">
    <source>
        <dbReference type="Proteomes" id="UP001500547"/>
    </source>
</evidence>
<comment type="caution">
    <text evidence="2">The sequence shown here is derived from an EMBL/GenBank/DDBJ whole genome shotgun (WGS) entry which is preliminary data.</text>
</comment>
<sequence>MFRFTKALFTLGVYALTSQALTAQADPRALDLDDLMESSAAQKHLKSPIRLVWKGGVDPDLAERALPDHFSDFSRALINPCKAAFLSVLGNVMEKAGELGYDYVYLEGLAYDEGPKPEAGQVICDRGALWNRLKLSATMGVSKAGQAKQQALSNDPGRASAIAEQVAKRKAEGKSIFLPMASLFDSPGAKELLKPGEEWVWGAMPVPAFTVRKGADNHSEKVSLKNQTQEQACHEAGLKVLKEILKDMREDGFNTVIRIRSNYDDLPAQDGEYECKLASSSVQVALSATLVRRH</sequence>
<dbReference type="Proteomes" id="UP001500547">
    <property type="component" value="Unassembled WGS sequence"/>
</dbReference>
<protein>
    <submittedName>
        <fullName evidence="2">Uncharacterized protein</fullName>
    </submittedName>
</protein>
<feature type="signal peptide" evidence="1">
    <location>
        <begin position="1"/>
        <end position="25"/>
    </location>
</feature>
<reference evidence="3" key="1">
    <citation type="journal article" date="2019" name="Int. J. Syst. Evol. Microbiol.">
        <title>The Global Catalogue of Microorganisms (GCM) 10K type strain sequencing project: providing services to taxonomists for standard genome sequencing and annotation.</title>
        <authorList>
            <consortium name="The Broad Institute Genomics Platform"/>
            <consortium name="The Broad Institute Genome Sequencing Center for Infectious Disease"/>
            <person name="Wu L."/>
            <person name="Ma J."/>
        </authorList>
    </citation>
    <scope>NUCLEOTIDE SEQUENCE [LARGE SCALE GENOMIC DNA]</scope>
    <source>
        <strain evidence="3">JCM 18715</strain>
    </source>
</reference>
<dbReference type="RefSeq" id="WP_345534763.1">
    <property type="nucleotide sequence ID" value="NZ_BAABLD010000017.1"/>
</dbReference>
<accession>A0ABP9R773</accession>
<keyword evidence="1" id="KW-0732">Signal</keyword>
<feature type="chain" id="PRO_5046140015" evidence="1">
    <location>
        <begin position="26"/>
        <end position="294"/>
    </location>
</feature>
<proteinExistence type="predicted"/>
<dbReference type="EMBL" id="BAABLD010000017">
    <property type="protein sequence ID" value="GAA5172468.1"/>
    <property type="molecule type" value="Genomic_DNA"/>
</dbReference>